<keyword evidence="2" id="KW-0812">Transmembrane</keyword>
<feature type="domain" description="VWFA" evidence="5">
    <location>
        <begin position="92"/>
        <end position="243"/>
    </location>
</feature>
<proteinExistence type="predicted"/>
<gene>
    <name evidence="6" type="ORF">RM540_11625</name>
</gene>
<dbReference type="RefSeq" id="WP_311664253.1">
    <property type="nucleotide sequence ID" value="NZ_JAVRHT010000027.1"/>
</dbReference>
<protein>
    <submittedName>
        <fullName evidence="6">VWA domain-containing protein</fullName>
    </submittedName>
</protein>
<evidence type="ECO:0000256" key="4">
    <source>
        <dbReference type="ARBA" id="ARBA00023136"/>
    </source>
</evidence>
<evidence type="ECO:0000313" key="6">
    <source>
        <dbReference type="EMBL" id="MDT0632399.1"/>
    </source>
</evidence>
<dbReference type="SUPFAM" id="SSF53300">
    <property type="entry name" value="vWA-like"/>
    <property type="match status" value="1"/>
</dbReference>
<keyword evidence="7" id="KW-1185">Reference proteome</keyword>
<accession>A0ABU3BSX5</accession>
<keyword evidence="3" id="KW-1133">Transmembrane helix</keyword>
<dbReference type="PANTHER" id="PTHR22550">
    <property type="entry name" value="SPORE GERMINATION PROTEIN"/>
    <property type="match status" value="1"/>
</dbReference>
<evidence type="ECO:0000259" key="5">
    <source>
        <dbReference type="PROSITE" id="PS50234"/>
    </source>
</evidence>
<dbReference type="Gene3D" id="3.40.50.410">
    <property type="entry name" value="von Willebrand factor, type A domain"/>
    <property type="match status" value="1"/>
</dbReference>
<dbReference type="InterPro" id="IPR036465">
    <property type="entry name" value="vWFA_dom_sf"/>
</dbReference>
<evidence type="ECO:0000256" key="3">
    <source>
        <dbReference type="ARBA" id="ARBA00022989"/>
    </source>
</evidence>
<evidence type="ECO:0000313" key="7">
    <source>
        <dbReference type="Proteomes" id="UP001267426"/>
    </source>
</evidence>
<organism evidence="6 7">
    <name type="scientific">Rubrivirga litoralis</name>
    <dbReference type="NCBI Taxonomy" id="3075598"/>
    <lineage>
        <taxon>Bacteria</taxon>
        <taxon>Pseudomonadati</taxon>
        <taxon>Rhodothermota</taxon>
        <taxon>Rhodothermia</taxon>
        <taxon>Rhodothermales</taxon>
        <taxon>Rubricoccaceae</taxon>
        <taxon>Rubrivirga</taxon>
    </lineage>
</organism>
<reference evidence="6 7" key="1">
    <citation type="submission" date="2023-09" db="EMBL/GenBank/DDBJ databases">
        <authorList>
            <person name="Rey-Velasco X."/>
        </authorList>
    </citation>
    <scope>NUCLEOTIDE SEQUENCE [LARGE SCALE GENOMIC DNA]</scope>
    <source>
        <strain evidence="6 7">F394</strain>
    </source>
</reference>
<comment type="caution">
    <text evidence="6">The sequence shown here is derived from an EMBL/GenBank/DDBJ whole genome shotgun (WGS) entry which is preliminary data.</text>
</comment>
<dbReference type="EMBL" id="JAVRHT010000027">
    <property type="protein sequence ID" value="MDT0632399.1"/>
    <property type="molecule type" value="Genomic_DNA"/>
</dbReference>
<dbReference type="Pfam" id="PF13519">
    <property type="entry name" value="VWA_2"/>
    <property type="match status" value="1"/>
</dbReference>
<dbReference type="SMART" id="SM00327">
    <property type="entry name" value="VWA"/>
    <property type="match status" value="1"/>
</dbReference>
<dbReference type="PANTHER" id="PTHR22550:SF5">
    <property type="entry name" value="LEUCINE ZIPPER PROTEIN 4"/>
    <property type="match status" value="1"/>
</dbReference>
<dbReference type="InterPro" id="IPR002035">
    <property type="entry name" value="VWF_A"/>
</dbReference>
<dbReference type="Proteomes" id="UP001267426">
    <property type="component" value="Unassembled WGS sequence"/>
</dbReference>
<evidence type="ECO:0000256" key="2">
    <source>
        <dbReference type="ARBA" id="ARBA00022692"/>
    </source>
</evidence>
<name>A0ABU3BSX5_9BACT</name>
<keyword evidence="1" id="KW-1003">Cell membrane</keyword>
<dbReference type="PROSITE" id="PS50234">
    <property type="entry name" value="VWFA"/>
    <property type="match status" value="1"/>
</dbReference>
<keyword evidence="4" id="KW-0472">Membrane</keyword>
<evidence type="ECO:0000256" key="1">
    <source>
        <dbReference type="ARBA" id="ARBA00022475"/>
    </source>
</evidence>
<dbReference type="InterPro" id="IPR050768">
    <property type="entry name" value="UPF0353/GerABKA_families"/>
</dbReference>
<sequence length="354" mass="36706">MSFRDPLVLGLVAVLVGAALVAFAHAARRRAEALRLFLGARAGREESGLAPVVRRRRVRAGLVAGALACLGLALAGPRAGTSVREARQESLDLLVALDVSESMRAEDVAPSRLDRAKLAVERVVADRQGDRVGLVVFAGEAFLQCPLTTDRGALRLFLDAADPEMVGAQGTDFASALRVADRAFDAAAEGADARPRALLVVSDGEDHEGGLGGAADALRDDGVTILALGVGTEEGAAVPEVRRGRVVGVHRDRSGAEVVSRYEPGALRDLAGRGDVVRVGQGGAAAAEVNALLDGLDRAVLTESEVAASAERFQWPLALGLLLLLVERLLALRPAPPDDDAGGVSAPRREAATA</sequence>